<dbReference type="OrthoDB" id="8635168at2"/>
<proteinExistence type="predicted"/>
<reference evidence="2 3" key="1">
    <citation type="submission" date="2016-03" db="EMBL/GenBank/DDBJ databases">
        <authorList>
            <consortium name="Pathogen Informatics"/>
        </authorList>
    </citation>
    <scope>NUCLEOTIDE SEQUENCE [LARGE SCALE GENOMIC DNA]</scope>
    <source>
        <strain evidence="2 3">NCTC13364</strain>
    </source>
</reference>
<dbReference type="AlphaFoldDB" id="A0A157NMS0"/>
<evidence type="ECO:0000313" key="2">
    <source>
        <dbReference type="EMBL" id="SAI22380.1"/>
    </source>
</evidence>
<feature type="region of interest" description="Disordered" evidence="1">
    <location>
        <begin position="152"/>
        <end position="176"/>
    </location>
</feature>
<sequence length="176" mass="19083">MQQNPFRRGPARRILRLVLVVALFAVAGLAATSDDLKRWMGDSGGAQAEVEPITVYPYNFTGQGVEYAIGAALLAYLPPGAADGQTVLKQGYTPPSDDAPLPVRWRYVDRSKGEQATGYPYAATLKLPRRPSDDAVLTLRFYPDGQVAARYTTQPEVAPGSSVPQSLTGSGWERNR</sequence>
<protein>
    <submittedName>
        <fullName evidence="2">Uncharacterized protein</fullName>
    </submittedName>
</protein>
<accession>A0A157NMS0</accession>
<name>A0A157NMS0_9BORD</name>
<dbReference type="EMBL" id="FKBS01000014">
    <property type="protein sequence ID" value="SAI22380.1"/>
    <property type="molecule type" value="Genomic_DNA"/>
</dbReference>
<dbReference type="Proteomes" id="UP000077037">
    <property type="component" value="Unassembled WGS sequence"/>
</dbReference>
<gene>
    <name evidence="2" type="ORF">SAMEA1982600_01789</name>
</gene>
<organism evidence="2 3">
    <name type="scientific">Bordetella ansorpii</name>
    <dbReference type="NCBI Taxonomy" id="288768"/>
    <lineage>
        <taxon>Bacteria</taxon>
        <taxon>Pseudomonadati</taxon>
        <taxon>Pseudomonadota</taxon>
        <taxon>Betaproteobacteria</taxon>
        <taxon>Burkholderiales</taxon>
        <taxon>Alcaligenaceae</taxon>
        <taxon>Bordetella</taxon>
    </lineage>
</organism>
<evidence type="ECO:0000313" key="3">
    <source>
        <dbReference type="Proteomes" id="UP000077037"/>
    </source>
</evidence>
<dbReference type="RefSeq" id="WP_066410690.1">
    <property type="nucleotide sequence ID" value="NZ_FKBS01000014.1"/>
</dbReference>
<evidence type="ECO:0000256" key="1">
    <source>
        <dbReference type="SAM" id="MobiDB-lite"/>
    </source>
</evidence>